<dbReference type="EMBL" id="FTPR01000001">
    <property type="protein sequence ID" value="SIT74631.1"/>
    <property type="molecule type" value="Genomic_DNA"/>
</dbReference>
<name>A0A1R3WA38_9RHOB</name>
<organism evidence="2 3">
    <name type="scientific">Yoonia rosea</name>
    <dbReference type="NCBI Taxonomy" id="287098"/>
    <lineage>
        <taxon>Bacteria</taxon>
        <taxon>Pseudomonadati</taxon>
        <taxon>Pseudomonadota</taxon>
        <taxon>Alphaproteobacteria</taxon>
        <taxon>Rhodobacterales</taxon>
        <taxon>Paracoccaceae</taxon>
        <taxon>Yoonia</taxon>
    </lineage>
</organism>
<reference evidence="3" key="1">
    <citation type="submission" date="2017-01" db="EMBL/GenBank/DDBJ databases">
        <authorList>
            <person name="Varghese N."/>
            <person name="Submissions S."/>
        </authorList>
    </citation>
    <scope>NUCLEOTIDE SEQUENCE [LARGE SCALE GENOMIC DNA]</scope>
    <source>
        <strain evidence="3">DSM 29591</strain>
    </source>
</reference>
<evidence type="ECO:0000313" key="3">
    <source>
        <dbReference type="Proteomes" id="UP000186997"/>
    </source>
</evidence>
<keyword evidence="3" id="KW-1185">Reference proteome</keyword>
<accession>A0A1R3WA38</accession>
<keyword evidence="1" id="KW-0812">Transmembrane</keyword>
<dbReference type="OrthoDB" id="7629477at2"/>
<protein>
    <submittedName>
        <fullName evidence="2">Rod shape-determining protein MreD</fullName>
    </submittedName>
</protein>
<proteinExistence type="predicted"/>
<evidence type="ECO:0000313" key="2">
    <source>
        <dbReference type="EMBL" id="SIT74631.1"/>
    </source>
</evidence>
<keyword evidence="1" id="KW-0472">Membrane</keyword>
<gene>
    <name evidence="2" type="ORF">SAMN05421665_0081</name>
</gene>
<evidence type="ECO:0000256" key="1">
    <source>
        <dbReference type="SAM" id="Phobius"/>
    </source>
</evidence>
<feature type="transmembrane region" description="Helical" evidence="1">
    <location>
        <begin position="109"/>
        <end position="132"/>
    </location>
</feature>
<dbReference type="AlphaFoldDB" id="A0A1R3WA38"/>
<dbReference type="STRING" id="287098.SAMN05421665_0081"/>
<dbReference type="RefSeq" id="WP_076657897.1">
    <property type="nucleotide sequence ID" value="NZ_FTPR01000001.1"/>
</dbReference>
<feature type="transmembrane region" description="Helical" evidence="1">
    <location>
        <begin position="59"/>
        <end position="89"/>
    </location>
</feature>
<sequence length="179" mass="19882">MAEWADSKTWTNRLVFIALAFVLVVIDLVPLDMRPSLWAAPDVLLAATLAWVARKPSYVPVFIIAMIMLLTDFLFLRPPGLWAALVVVLTETIRRQHREFRTMPFLVEWGTIAFGIVAITVINRIVLAVVMAPQAPLAPTLVEMVATILVYPFVLVAAHFMFGVSRTSPGEVGRKGQVL</sequence>
<feature type="transmembrane region" description="Helical" evidence="1">
    <location>
        <begin position="12"/>
        <end position="29"/>
    </location>
</feature>
<feature type="transmembrane region" description="Helical" evidence="1">
    <location>
        <begin position="144"/>
        <end position="164"/>
    </location>
</feature>
<dbReference type="Proteomes" id="UP000186997">
    <property type="component" value="Unassembled WGS sequence"/>
</dbReference>
<keyword evidence="1" id="KW-1133">Transmembrane helix</keyword>